<organism evidence="1">
    <name type="scientific">freshwater metagenome</name>
    <dbReference type="NCBI Taxonomy" id="449393"/>
    <lineage>
        <taxon>unclassified sequences</taxon>
        <taxon>metagenomes</taxon>
        <taxon>ecological metagenomes</taxon>
    </lineage>
</organism>
<sequence>MTETPLHGPDPALDSTAQQWVQACVRWCGMDGATVVVGLGAAGPPSTHGRAVVYSTDPVASAVADLQFVLGCGPHRHAMTENTIGFAKVGDTHDRWPLLTAELSTIGVRSVCSAPLMAHDVGAQLPLGTLQLHSAQEVQIPDRALH</sequence>
<gene>
    <name evidence="1" type="ORF">UFOPK3472_01815</name>
</gene>
<dbReference type="EMBL" id="CAFBLX010000111">
    <property type="protein sequence ID" value="CAB4890153.1"/>
    <property type="molecule type" value="Genomic_DNA"/>
</dbReference>
<reference evidence="1" key="1">
    <citation type="submission" date="2020-05" db="EMBL/GenBank/DDBJ databases">
        <authorList>
            <person name="Chiriac C."/>
            <person name="Salcher M."/>
            <person name="Ghai R."/>
            <person name="Kavagutti S V."/>
        </authorList>
    </citation>
    <scope>NUCLEOTIDE SEQUENCE</scope>
</reference>
<protein>
    <submittedName>
        <fullName evidence="1">Unannotated protein</fullName>
    </submittedName>
</protein>
<accession>A0A6J7FEV2</accession>
<proteinExistence type="predicted"/>
<evidence type="ECO:0000313" key="1">
    <source>
        <dbReference type="EMBL" id="CAB4890153.1"/>
    </source>
</evidence>
<name>A0A6J7FEV2_9ZZZZ</name>
<dbReference type="SUPFAM" id="SSF55781">
    <property type="entry name" value="GAF domain-like"/>
    <property type="match status" value="1"/>
</dbReference>
<dbReference type="AlphaFoldDB" id="A0A6J7FEV2"/>